<accession>A0AAP0S855</accession>
<dbReference type="EMBL" id="JBBPBK010000001">
    <property type="protein sequence ID" value="KAK9292242.1"/>
    <property type="molecule type" value="Genomic_DNA"/>
</dbReference>
<dbReference type="Proteomes" id="UP001415857">
    <property type="component" value="Unassembled WGS sequence"/>
</dbReference>
<protein>
    <submittedName>
        <fullName evidence="1">Uncharacterized protein</fullName>
    </submittedName>
</protein>
<keyword evidence="2" id="KW-1185">Reference proteome</keyword>
<name>A0AAP0S855_LIQFO</name>
<dbReference type="PANTHER" id="PTHR35546:SF25">
    <property type="entry name" value="F-BOX DOMAIN-CONTAINING PROTEIN"/>
    <property type="match status" value="1"/>
</dbReference>
<gene>
    <name evidence="1" type="ORF">L1049_020206</name>
</gene>
<dbReference type="AlphaFoldDB" id="A0AAP0S855"/>
<organism evidence="1 2">
    <name type="scientific">Liquidambar formosana</name>
    <name type="common">Formosan gum</name>
    <dbReference type="NCBI Taxonomy" id="63359"/>
    <lineage>
        <taxon>Eukaryota</taxon>
        <taxon>Viridiplantae</taxon>
        <taxon>Streptophyta</taxon>
        <taxon>Embryophyta</taxon>
        <taxon>Tracheophyta</taxon>
        <taxon>Spermatophyta</taxon>
        <taxon>Magnoliopsida</taxon>
        <taxon>eudicotyledons</taxon>
        <taxon>Gunneridae</taxon>
        <taxon>Pentapetalae</taxon>
        <taxon>Saxifragales</taxon>
        <taxon>Altingiaceae</taxon>
        <taxon>Liquidambar</taxon>
    </lineage>
</organism>
<proteinExistence type="predicted"/>
<reference evidence="1 2" key="1">
    <citation type="journal article" date="2024" name="Plant J.">
        <title>Genome sequences and population genomics reveal climatic adaptation and genomic divergence between two closely related sweetgum species.</title>
        <authorList>
            <person name="Xu W.Q."/>
            <person name="Ren C.Q."/>
            <person name="Zhang X.Y."/>
            <person name="Comes H.P."/>
            <person name="Liu X.H."/>
            <person name="Li Y.G."/>
            <person name="Kettle C.J."/>
            <person name="Jalonen R."/>
            <person name="Gaisberger H."/>
            <person name="Ma Y.Z."/>
            <person name="Qiu Y.X."/>
        </authorList>
    </citation>
    <scope>NUCLEOTIDE SEQUENCE [LARGE SCALE GENOMIC DNA]</scope>
    <source>
        <strain evidence="1">Hangzhou</strain>
    </source>
</reference>
<evidence type="ECO:0000313" key="1">
    <source>
        <dbReference type="EMBL" id="KAK9292242.1"/>
    </source>
</evidence>
<dbReference type="PANTHER" id="PTHR35546">
    <property type="entry name" value="F-BOX PROTEIN INTERACTION DOMAIN PROTEIN-RELATED"/>
    <property type="match status" value="1"/>
</dbReference>
<sequence>MVVWIDDGVSEGWRPTRFGGLLDPKIDFVPLNDDKPEITPFSEDGWHYYIYSPTTRQYTMLRKVGYGDPSIVFSVSIAFDPSKSPHYKVVYVWGFDNGFYDPMMDMDKQIEIYSSETGLWKDCGGLSIASQGTKFT</sequence>
<comment type="caution">
    <text evidence="1">The sequence shown here is derived from an EMBL/GenBank/DDBJ whole genome shotgun (WGS) entry which is preliminary data.</text>
</comment>
<evidence type="ECO:0000313" key="2">
    <source>
        <dbReference type="Proteomes" id="UP001415857"/>
    </source>
</evidence>
<dbReference type="InterPro" id="IPR055290">
    <property type="entry name" value="At3g26010-like"/>
</dbReference>